<evidence type="ECO:0000313" key="2">
    <source>
        <dbReference type="EMBL" id="CAH0371762.1"/>
    </source>
</evidence>
<feature type="signal peptide" evidence="1">
    <location>
        <begin position="1"/>
        <end position="17"/>
    </location>
</feature>
<comment type="caution">
    <text evidence="2">The sequence shown here is derived from an EMBL/GenBank/DDBJ whole genome shotgun (WGS) entry which is preliminary data.</text>
</comment>
<protein>
    <submittedName>
        <fullName evidence="2">Uncharacterized protein</fullName>
    </submittedName>
</protein>
<feature type="chain" id="PRO_5035262390" evidence="1">
    <location>
        <begin position="18"/>
        <end position="213"/>
    </location>
</feature>
<dbReference type="Proteomes" id="UP000789595">
    <property type="component" value="Unassembled WGS sequence"/>
</dbReference>
<dbReference type="AlphaFoldDB" id="A0A8J2SQ61"/>
<reference evidence="2" key="1">
    <citation type="submission" date="2021-11" db="EMBL/GenBank/DDBJ databases">
        <authorList>
            <consortium name="Genoscope - CEA"/>
            <person name="William W."/>
        </authorList>
    </citation>
    <scope>NUCLEOTIDE SEQUENCE</scope>
</reference>
<keyword evidence="1" id="KW-0732">Signal</keyword>
<sequence>MGNALRLGVGLLAFAAAEDLPWCDEDDRYDTQPVFDRGQYIGWQTPKVAAALDKDREGLGPTGRYCLLGGEGPKIADRFKPRSQEDEWHLPHLDDLRERHEARRDYWLEEGLERFAEHRDRITELTDAAHDAHERARWDRDERAHNRAVAMDVFAEKEREDWAKMEEELAHLLDRDQLAERGQSDLAISSAEERMRWDMEERRKRMAEAAARA</sequence>
<name>A0A8J2SQ61_9STRA</name>
<evidence type="ECO:0000256" key="1">
    <source>
        <dbReference type="SAM" id="SignalP"/>
    </source>
</evidence>
<dbReference type="EMBL" id="CAKKNE010000003">
    <property type="protein sequence ID" value="CAH0371762.1"/>
    <property type="molecule type" value="Genomic_DNA"/>
</dbReference>
<proteinExistence type="predicted"/>
<gene>
    <name evidence="2" type="ORF">PECAL_3P17140</name>
</gene>
<evidence type="ECO:0000313" key="3">
    <source>
        <dbReference type="Proteomes" id="UP000789595"/>
    </source>
</evidence>
<keyword evidence="3" id="KW-1185">Reference proteome</keyword>
<accession>A0A8J2SQ61</accession>
<organism evidence="2 3">
    <name type="scientific">Pelagomonas calceolata</name>
    <dbReference type="NCBI Taxonomy" id="35677"/>
    <lineage>
        <taxon>Eukaryota</taxon>
        <taxon>Sar</taxon>
        <taxon>Stramenopiles</taxon>
        <taxon>Ochrophyta</taxon>
        <taxon>Pelagophyceae</taxon>
        <taxon>Pelagomonadales</taxon>
        <taxon>Pelagomonadaceae</taxon>
        <taxon>Pelagomonas</taxon>
    </lineage>
</organism>